<protein>
    <submittedName>
        <fullName evidence="4">Wxl domain-containing cell surface protein</fullName>
    </submittedName>
</protein>
<dbReference type="AlphaFoldDB" id="A0A0R2HWB5"/>
<keyword evidence="2" id="KW-0732">Signal</keyword>
<gene>
    <name evidence="4" type="ORF">IV74_GL000645</name>
</gene>
<accession>A0A0R2HWB5</accession>
<feature type="signal peptide" evidence="2">
    <location>
        <begin position="1"/>
        <end position="25"/>
    </location>
</feature>
<organism evidence="4 5">
    <name type="scientific">Carnobacterium divergens DSM 20623</name>
    <dbReference type="NCBI Taxonomy" id="1449336"/>
    <lineage>
        <taxon>Bacteria</taxon>
        <taxon>Bacillati</taxon>
        <taxon>Bacillota</taxon>
        <taxon>Bacilli</taxon>
        <taxon>Lactobacillales</taxon>
        <taxon>Carnobacteriaceae</taxon>
        <taxon>Carnobacterium</taxon>
    </lineage>
</organism>
<feature type="region of interest" description="Disordered" evidence="1">
    <location>
        <begin position="36"/>
        <end position="76"/>
    </location>
</feature>
<dbReference type="Pfam" id="PF13731">
    <property type="entry name" value="WxL"/>
    <property type="match status" value="1"/>
</dbReference>
<sequence>MKLTKLIATSAIVLTALSTTSVALAADGGVYKSTGSVEFVPNDGITPPVDPTDPGKEVTPTDPDGEKPNPGTAGPLSIDYASSLSFGQNKITNKDVTYFAEPQKLDDGTTRENFVQVTDTRGTNGGWTLTVKQEGQLKNATTTNKELVGAVLSFTSGRAVSAATTITAPIVKDVVLNPTGEASTVMSAAPGGGALTWLDVFGTLEDTEVNGETVQKNKAITLSIPGTTPKDAVKYSTDLTWTLSDVPANTPEENA</sequence>
<evidence type="ECO:0000259" key="3">
    <source>
        <dbReference type="Pfam" id="PF13731"/>
    </source>
</evidence>
<dbReference type="InterPro" id="IPR027994">
    <property type="entry name" value="WxL_dom"/>
</dbReference>
<dbReference type="GeneID" id="89587936"/>
<dbReference type="PATRIC" id="fig|1449336.4.peg.659"/>
<evidence type="ECO:0000313" key="5">
    <source>
        <dbReference type="Proteomes" id="UP000051658"/>
    </source>
</evidence>
<keyword evidence="5" id="KW-1185">Reference proteome</keyword>
<feature type="domain" description="WxL" evidence="3">
    <location>
        <begin position="29"/>
        <end position="247"/>
    </location>
</feature>
<dbReference type="RefSeq" id="WP_034571966.1">
    <property type="nucleotide sequence ID" value="NZ_JQBS01000017.1"/>
</dbReference>
<dbReference type="eggNOG" id="ENOG50318NI">
    <property type="taxonomic scope" value="Bacteria"/>
</dbReference>
<comment type="caution">
    <text evidence="4">The sequence shown here is derived from an EMBL/GenBank/DDBJ whole genome shotgun (WGS) entry which is preliminary data.</text>
</comment>
<evidence type="ECO:0000256" key="1">
    <source>
        <dbReference type="SAM" id="MobiDB-lite"/>
    </source>
</evidence>
<feature type="chain" id="PRO_5006417957" evidence="2">
    <location>
        <begin position="26"/>
        <end position="255"/>
    </location>
</feature>
<evidence type="ECO:0000313" key="4">
    <source>
        <dbReference type="EMBL" id="KRN56995.1"/>
    </source>
</evidence>
<evidence type="ECO:0000256" key="2">
    <source>
        <dbReference type="SAM" id="SignalP"/>
    </source>
</evidence>
<dbReference type="EMBL" id="JQBS01000017">
    <property type="protein sequence ID" value="KRN56995.1"/>
    <property type="molecule type" value="Genomic_DNA"/>
</dbReference>
<dbReference type="Proteomes" id="UP000051658">
    <property type="component" value="Unassembled WGS sequence"/>
</dbReference>
<proteinExistence type="predicted"/>
<name>A0A0R2HWB5_CARDV</name>
<reference evidence="4 5" key="1">
    <citation type="journal article" date="2015" name="Genome Announc.">
        <title>Expanding the biotechnology potential of lactobacilli through comparative genomics of 213 strains and associated genera.</title>
        <authorList>
            <person name="Sun Z."/>
            <person name="Harris H.M."/>
            <person name="McCann A."/>
            <person name="Guo C."/>
            <person name="Argimon S."/>
            <person name="Zhang W."/>
            <person name="Yang X."/>
            <person name="Jeffery I.B."/>
            <person name="Cooney J.C."/>
            <person name="Kagawa T.F."/>
            <person name="Liu W."/>
            <person name="Song Y."/>
            <person name="Salvetti E."/>
            <person name="Wrobel A."/>
            <person name="Rasinkangas P."/>
            <person name="Parkhill J."/>
            <person name="Rea M.C."/>
            <person name="O'Sullivan O."/>
            <person name="Ritari J."/>
            <person name="Douillard F.P."/>
            <person name="Paul Ross R."/>
            <person name="Yang R."/>
            <person name="Briner A.E."/>
            <person name="Felis G.E."/>
            <person name="de Vos W.M."/>
            <person name="Barrangou R."/>
            <person name="Klaenhammer T.R."/>
            <person name="Caufield P.W."/>
            <person name="Cui Y."/>
            <person name="Zhang H."/>
            <person name="O'Toole P.W."/>
        </authorList>
    </citation>
    <scope>NUCLEOTIDE SEQUENCE [LARGE SCALE GENOMIC DNA]</scope>
    <source>
        <strain evidence="4 5">DSM 20623</strain>
    </source>
</reference>